<evidence type="ECO:0000256" key="3">
    <source>
        <dbReference type="ARBA" id="ARBA00023125"/>
    </source>
</evidence>
<evidence type="ECO:0000313" key="6">
    <source>
        <dbReference type="EMBL" id="OIS92803.1"/>
    </source>
</evidence>
<dbReference type="InterPro" id="IPR000847">
    <property type="entry name" value="LysR_HTH_N"/>
</dbReference>
<dbReference type="FunFam" id="1.10.10.10:FF:000001">
    <property type="entry name" value="LysR family transcriptional regulator"/>
    <property type="match status" value="1"/>
</dbReference>
<dbReference type="AlphaFoldDB" id="A0A1J6HK86"/>
<dbReference type="GO" id="GO:0043565">
    <property type="term" value="F:sequence-specific DNA binding"/>
    <property type="evidence" value="ECO:0007669"/>
    <property type="project" value="TreeGrafter"/>
</dbReference>
<dbReference type="GO" id="GO:0003700">
    <property type="term" value="F:DNA-binding transcription factor activity"/>
    <property type="evidence" value="ECO:0007669"/>
    <property type="project" value="InterPro"/>
</dbReference>
<organism evidence="6 7">
    <name type="scientific">Brucella cytisi</name>
    <dbReference type="NCBI Taxonomy" id="407152"/>
    <lineage>
        <taxon>Bacteria</taxon>
        <taxon>Pseudomonadati</taxon>
        <taxon>Pseudomonadota</taxon>
        <taxon>Alphaproteobacteria</taxon>
        <taxon>Hyphomicrobiales</taxon>
        <taxon>Brucellaceae</taxon>
        <taxon>Brucella/Ochrobactrum group</taxon>
        <taxon>Brucella</taxon>
    </lineage>
</organism>
<dbReference type="Pfam" id="PF00126">
    <property type="entry name" value="HTH_1"/>
    <property type="match status" value="1"/>
</dbReference>
<dbReference type="PANTHER" id="PTHR30537:SF1">
    <property type="entry name" value="HTH-TYPE TRANSCRIPTIONAL REGULATOR PGRR"/>
    <property type="match status" value="1"/>
</dbReference>
<dbReference type="SUPFAM" id="SSF46785">
    <property type="entry name" value="Winged helix' DNA-binding domain"/>
    <property type="match status" value="1"/>
</dbReference>
<dbReference type="InterPro" id="IPR058163">
    <property type="entry name" value="LysR-type_TF_proteobact-type"/>
</dbReference>
<dbReference type="PRINTS" id="PR00039">
    <property type="entry name" value="HTHLYSR"/>
</dbReference>
<comment type="similarity">
    <text evidence="1">Belongs to the LysR transcriptional regulatory family.</text>
</comment>
<sequence length="306" mass="34036">MIDPAVLHLIPTFRVVAQTGGFTAASGRLSVSPSAVSQTIKRLEELIGIRLFERTSRSLRLTDVGEELLQAIGKPLDDIQGALEAIYSRATSPTGTLRITLSRLAAKTCILEGLADFVETYPQITLELSTDDRLVDIVASGFDAGIRMRETLENDMIARPIGLALRRSLLASKNYIERYGIPATLDELHGHRFIRYRFPGSERLAPLEFGVGDETKFLDPLPFVVLDDDNHISSAVRSGLGIAQRYRRTEEDAIINGSLIEILPEYEPSPVQFFVYYPSRQQQPAKLTAFLKQFCEQKPRSSQGRG</sequence>
<dbReference type="OrthoDB" id="9813056at2"/>
<dbReference type="GO" id="GO:0006351">
    <property type="term" value="P:DNA-templated transcription"/>
    <property type="evidence" value="ECO:0007669"/>
    <property type="project" value="TreeGrafter"/>
</dbReference>
<dbReference type="Pfam" id="PF03466">
    <property type="entry name" value="LysR_substrate"/>
    <property type="match status" value="1"/>
</dbReference>
<keyword evidence="3" id="KW-0238">DNA-binding</keyword>
<dbReference type="InterPro" id="IPR036390">
    <property type="entry name" value="WH_DNA-bd_sf"/>
</dbReference>
<dbReference type="PANTHER" id="PTHR30537">
    <property type="entry name" value="HTH-TYPE TRANSCRIPTIONAL REGULATOR"/>
    <property type="match status" value="1"/>
</dbReference>
<dbReference type="SUPFAM" id="SSF53850">
    <property type="entry name" value="Periplasmic binding protein-like II"/>
    <property type="match status" value="1"/>
</dbReference>
<name>A0A1J6HK86_9HYPH</name>
<evidence type="ECO:0000256" key="2">
    <source>
        <dbReference type="ARBA" id="ARBA00023015"/>
    </source>
</evidence>
<dbReference type="PROSITE" id="PS50931">
    <property type="entry name" value="HTH_LYSR"/>
    <property type="match status" value="1"/>
</dbReference>
<evidence type="ECO:0000256" key="4">
    <source>
        <dbReference type="ARBA" id="ARBA00023163"/>
    </source>
</evidence>
<reference evidence="6 7" key="1">
    <citation type="submission" date="2016-10" db="EMBL/GenBank/DDBJ databases">
        <title>The Draft Genome Sequence of the Potato Rhizosphere Bacteria Ochrobactrum sp. IPA7.2.</title>
        <authorList>
            <person name="Gogoleva N.E."/>
            <person name="Khlopko Y.A."/>
            <person name="Burygin G.L."/>
            <person name="Plotnikov A.O."/>
        </authorList>
    </citation>
    <scope>NUCLEOTIDE SEQUENCE [LARGE SCALE GENOMIC DNA]</scope>
    <source>
        <strain evidence="6 7">IPA7.2</strain>
    </source>
</reference>
<dbReference type="Gene3D" id="1.10.10.10">
    <property type="entry name" value="Winged helix-like DNA-binding domain superfamily/Winged helix DNA-binding domain"/>
    <property type="match status" value="1"/>
</dbReference>
<protein>
    <recommendedName>
        <fullName evidence="5">HTH lysR-type domain-containing protein</fullName>
    </recommendedName>
</protein>
<accession>A0A1J6HK86</accession>
<evidence type="ECO:0000256" key="1">
    <source>
        <dbReference type="ARBA" id="ARBA00009437"/>
    </source>
</evidence>
<dbReference type="EMBL" id="MOEC01000013">
    <property type="protein sequence ID" value="OIS92803.1"/>
    <property type="molecule type" value="Genomic_DNA"/>
</dbReference>
<feature type="domain" description="HTH lysR-type" evidence="5">
    <location>
        <begin position="12"/>
        <end position="62"/>
    </location>
</feature>
<comment type="caution">
    <text evidence="6">The sequence shown here is derived from an EMBL/GenBank/DDBJ whole genome shotgun (WGS) entry which is preliminary data.</text>
</comment>
<dbReference type="Gene3D" id="3.40.190.290">
    <property type="match status" value="1"/>
</dbReference>
<evidence type="ECO:0000313" key="7">
    <source>
        <dbReference type="Proteomes" id="UP000182985"/>
    </source>
</evidence>
<gene>
    <name evidence="6" type="ORF">BLA27_14005</name>
</gene>
<keyword evidence="2" id="KW-0805">Transcription regulation</keyword>
<dbReference type="RefSeq" id="WP_071632271.1">
    <property type="nucleotide sequence ID" value="NZ_MOEC01000013.1"/>
</dbReference>
<dbReference type="InterPro" id="IPR005119">
    <property type="entry name" value="LysR_subst-bd"/>
</dbReference>
<keyword evidence="7" id="KW-1185">Reference proteome</keyword>
<dbReference type="InterPro" id="IPR036388">
    <property type="entry name" value="WH-like_DNA-bd_sf"/>
</dbReference>
<evidence type="ECO:0000259" key="5">
    <source>
        <dbReference type="PROSITE" id="PS50931"/>
    </source>
</evidence>
<keyword evidence="4" id="KW-0804">Transcription</keyword>
<proteinExistence type="inferred from homology"/>
<dbReference type="Proteomes" id="UP000182985">
    <property type="component" value="Unassembled WGS sequence"/>
</dbReference>